<keyword evidence="2" id="KW-1185">Reference proteome</keyword>
<organism evidence="1 2">
    <name type="scientific">Dioscorea alata</name>
    <name type="common">Purple yam</name>
    <dbReference type="NCBI Taxonomy" id="55571"/>
    <lineage>
        <taxon>Eukaryota</taxon>
        <taxon>Viridiplantae</taxon>
        <taxon>Streptophyta</taxon>
        <taxon>Embryophyta</taxon>
        <taxon>Tracheophyta</taxon>
        <taxon>Spermatophyta</taxon>
        <taxon>Magnoliopsida</taxon>
        <taxon>Liliopsida</taxon>
        <taxon>Dioscoreales</taxon>
        <taxon>Dioscoreaceae</taxon>
        <taxon>Dioscorea</taxon>
    </lineage>
</organism>
<name>A0ACB7UI35_DIOAL</name>
<evidence type="ECO:0000313" key="1">
    <source>
        <dbReference type="EMBL" id="KAH7659945.1"/>
    </source>
</evidence>
<dbReference type="Proteomes" id="UP000827976">
    <property type="component" value="Chromosome 16"/>
</dbReference>
<reference evidence="2" key="1">
    <citation type="journal article" date="2022" name="Nat. Commun.">
        <title>Chromosome evolution and the genetic basis of agronomically important traits in greater yam.</title>
        <authorList>
            <person name="Bredeson J.V."/>
            <person name="Lyons J.B."/>
            <person name="Oniyinde I.O."/>
            <person name="Okereke N.R."/>
            <person name="Kolade O."/>
            <person name="Nnabue I."/>
            <person name="Nwadili C.O."/>
            <person name="Hribova E."/>
            <person name="Parker M."/>
            <person name="Nwogha J."/>
            <person name="Shu S."/>
            <person name="Carlson J."/>
            <person name="Kariba R."/>
            <person name="Muthemba S."/>
            <person name="Knop K."/>
            <person name="Barton G.J."/>
            <person name="Sherwood A.V."/>
            <person name="Lopez-Montes A."/>
            <person name="Asiedu R."/>
            <person name="Jamnadass R."/>
            <person name="Muchugi A."/>
            <person name="Goodstein D."/>
            <person name="Egesi C.N."/>
            <person name="Featherston J."/>
            <person name="Asfaw A."/>
            <person name="Simpson G.G."/>
            <person name="Dolezel J."/>
            <person name="Hendre P.S."/>
            <person name="Van Deynze A."/>
            <person name="Kumar P.L."/>
            <person name="Obidiegwu J.E."/>
            <person name="Bhattacharjee R."/>
            <person name="Rokhsar D.S."/>
        </authorList>
    </citation>
    <scope>NUCLEOTIDE SEQUENCE [LARGE SCALE GENOMIC DNA]</scope>
    <source>
        <strain evidence="2">cv. TDa95/00328</strain>
    </source>
</reference>
<sequence length="118" mass="12594">MAPRLFACFGRGVSSSSTTTDKPASSPDLHDTADQAVEEQRRGGAVLVELFSSRGCGTSTDAAAIASHMGCGNLGLDVPVVVLAWHVDYWDYQGRKDPFGLSVWTVSQKALVESLQLH</sequence>
<accession>A0ACB7UI35</accession>
<protein>
    <submittedName>
        <fullName evidence="1">Thioredoxin-like protein</fullName>
    </submittedName>
</protein>
<evidence type="ECO:0000313" key="2">
    <source>
        <dbReference type="Proteomes" id="UP000827976"/>
    </source>
</evidence>
<proteinExistence type="predicted"/>
<dbReference type="EMBL" id="CM037026">
    <property type="protein sequence ID" value="KAH7659945.1"/>
    <property type="molecule type" value="Genomic_DNA"/>
</dbReference>
<comment type="caution">
    <text evidence="1">The sequence shown here is derived from an EMBL/GenBank/DDBJ whole genome shotgun (WGS) entry which is preliminary data.</text>
</comment>
<gene>
    <name evidence="1" type="ORF">IHE45_16G064900</name>
</gene>